<dbReference type="EMBL" id="BAAAFD010000002">
    <property type="protein sequence ID" value="GAA0853923.1"/>
    <property type="molecule type" value="Genomic_DNA"/>
</dbReference>
<comment type="caution">
    <text evidence="2">The sequence shown here is derived from an EMBL/GenBank/DDBJ whole genome shotgun (WGS) entry which is preliminary data.</text>
</comment>
<organism evidence="2 3">
    <name type="scientific">Aliiglaciecola litoralis</name>
    <dbReference type="NCBI Taxonomy" id="582857"/>
    <lineage>
        <taxon>Bacteria</taxon>
        <taxon>Pseudomonadati</taxon>
        <taxon>Pseudomonadota</taxon>
        <taxon>Gammaproteobacteria</taxon>
        <taxon>Alteromonadales</taxon>
        <taxon>Alteromonadaceae</taxon>
        <taxon>Aliiglaciecola</taxon>
    </lineage>
</organism>
<sequence length="95" mass="10158">MFKKITTATLILSGLVLSSSAHAVDVSLEKFVGMLVTQTAAATKQEISYGVQEAVLSVNNAVSFDSDQALYATSVTITDIQDDNTDVNQENDKTE</sequence>
<accession>A0ABP3WNF5</accession>
<evidence type="ECO:0000313" key="2">
    <source>
        <dbReference type="EMBL" id="GAA0853923.1"/>
    </source>
</evidence>
<feature type="signal peptide" evidence="1">
    <location>
        <begin position="1"/>
        <end position="23"/>
    </location>
</feature>
<proteinExistence type="predicted"/>
<keyword evidence="1" id="KW-0732">Signal</keyword>
<dbReference type="Proteomes" id="UP001500359">
    <property type="component" value="Unassembled WGS sequence"/>
</dbReference>
<feature type="chain" id="PRO_5047009705" evidence="1">
    <location>
        <begin position="24"/>
        <end position="95"/>
    </location>
</feature>
<protein>
    <submittedName>
        <fullName evidence="2">Uncharacterized protein</fullName>
    </submittedName>
</protein>
<reference evidence="3" key="1">
    <citation type="journal article" date="2019" name="Int. J. Syst. Evol. Microbiol.">
        <title>The Global Catalogue of Microorganisms (GCM) 10K type strain sequencing project: providing services to taxonomists for standard genome sequencing and annotation.</title>
        <authorList>
            <consortium name="The Broad Institute Genomics Platform"/>
            <consortium name="The Broad Institute Genome Sequencing Center for Infectious Disease"/>
            <person name="Wu L."/>
            <person name="Ma J."/>
        </authorList>
    </citation>
    <scope>NUCLEOTIDE SEQUENCE [LARGE SCALE GENOMIC DNA]</scope>
    <source>
        <strain evidence="3">JCM 15896</strain>
    </source>
</reference>
<name>A0ABP3WNF5_9ALTE</name>
<keyword evidence="3" id="KW-1185">Reference proteome</keyword>
<evidence type="ECO:0000313" key="3">
    <source>
        <dbReference type="Proteomes" id="UP001500359"/>
    </source>
</evidence>
<gene>
    <name evidence="2" type="ORF">GCM10009114_08010</name>
</gene>
<evidence type="ECO:0000256" key="1">
    <source>
        <dbReference type="SAM" id="SignalP"/>
    </source>
</evidence>
<dbReference type="RefSeq" id="WP_343856779.1">
    <property type="nucleotide sequence ID" value="NZ_BAAAFD010000002.1"/>
</dbReference>